<dbReference type="EMBL" id="BAAALG010000007">
    <property type="protein sequence ID" value="GAA1100950.1"/>
    <property type="molecule type" value="Genomic_DNA"/>
</dbReference>
<accession>A0ABP4EE63</accession>
<organism evidence="2 3">
    <name type="scientific">Nocardioides dubius</name>
    <dbReference type="NCBI Taxonomy" id="317019"/>
    <lineage>
        <taxon>Bacteria</taxon>
        <taxon>Bacillati</taxon>
        <taxon>Actinomycetota</taxon>
        <taxon>Actinomycetes</taxon>
        <taxon>Propionibacteriales</taxon>
        <taxon>Nocardioidaceae</taxon>
        <taxon>Nocardioides</taxon>
    </lineage>
</organism>
<evidence type="ECO:0000313" key="3">
    <source>
        <dbReference type="Proteomes" id="UP001501581"/>
    </source>
</evidence>
<dbReference type="Pfam" id="PF08666">
    <property type="entry name" value="SAF"/>
    <property type="match status" value="1"/>
</dbReference>
<dbReference type="SMART" id="SM00858">
    <property type="entry name" value="SAF"/>
    <property type="match status" value="1"/>
</dbReference>
<dbReference type="CDD" id="cd11614">
    <property type="entry name" value="SAF_CpaB_FlgA_like"/>
    <property type="match status" value="1"/>
</dbReference>
<sequence>MDSATAPPPLLQHLRAAGLRTRRALLRHRRLLVALCLAGAVVSGLRALTPPAPATVAVTVAARDLPAGHTLSRSDLTRLQAPPELAPYGALSPSAGAGRTLAGPLRRGTPLTDADLVAAPLLSGHPGKVALPVRLTDAGVAALLRPGDRIDLIATRPTDGSVHQVADAVSVITVPAPRSGAGGTETGALVVLAVGDAQAREIAGAAASMFLTASISR</sequence>
<protein>
    <submittedName>
        <fullName evidence="2">SAF domain-containing protein</fullName>
    </submittedName>
</protein>
<comment type="caution">
    <text evidence="2">The sequence shown here is derived from an EMBL/GenBank/DDBJ whole genome shotgun (WGS) entry which is preliminary data.</text>
</comment>
<evidence type="ECO:0000259" key="1">
    <source>
        <dbReference type="SMART" id="SM00858"/>
    </source>
</evidence>
<evidence type="ECO:0000313" key="2">
    <source>
        <dbReference type="EMBL" id="GAA1100950.1"/>
    </source>
</evidence>
<dbReference type="RefSeq" id="WP_343993682.1">
    <property type="nucleotide sequence ID" value="NZ_BAAALG010000007.1"/>
</dbReference>
<proteinExistence type="predicted"/>
<feature type="domain" description="SAF" evidence="1">
    <location>
        <begin position="56"/>
        <end position="117"/>
    </location>
</feature>
<gene>
    <name evidence="2" type="ORF">GCM10009668_18820</name>
</gene>
<dbReference type="InterPro" id="IPR013974">
    <property type="entry name" value="SAF"/>
</dbReference>
<keyword evidence="3" id="KW-1185">Reference proteome</keyword>
<name>A0ABP4EE63_9ACTN</name>
<reference evidence="3" key="1">
    <citation type="journal article" date="2019" name="Int. J. Syst. Evol. Microbiol.">
        <title>The Global Catalogue of Microorganisms (GCM) 10K type strain sequencing project: providing services to taxonomists for standard genome sequencing and annotation.</title>
        <authorList>
            <consortium name="The Broad Institute Genomics Platform"/>
            <consortium name="The Broad Institute Genome Sequencing Center for Infectious Disease"/>
            <person name="Wu L."/>
            <person name="Ma J."/>
        </authorList>
    </citation>
    <scope>NUCLEOTIDE SEQUENCE [LARGE SCALE GENOMIC DNA]</scope>
    <source>
        <strain evidence="3">JCM 13008</strain>
    </source>
</reference>
<dbReference type="Proteomes" id="UP001501581">
    <property type="component" value="Unassembled WGS sequence"/>
</dbReference>